<evidence type="ECO:0000313" key="6">
    <source>
        <dbReference type="Proteomes" id="UP000178347"/>
    </source>
</evidence>
<keyword evidence="3" id="KW-0067">ATP-binding</keyword>
<dbReference type="EMBL" id="MFQN01000021">
    <property type="protein sequence ID" value="OGH74237.1"/>
    <property type="molecule type" value="Genomic_DNA"/>
</dbReference>
<proteinExistence type="inferred from homology"/>
<dbReference type="Gene3D" id="3.50.30.10">
    <property type="entry name" value="Phosphohistidine domain"/>
    <property type="match status" value="1"/>
</dbReference>
<reference evidence="5 6" key="1">
    <citation type="journal article" date="2016" name="Nat. Commun.">
        <title>Thousands of microbial genomes shed light on interconnected biogeochemical processes in an aquifer system.</title>
        <authorList>
            <person name="Anantharaman K."/>
            <person name="Brown C.T."/>
            <person name="Hug L.A."/>
            <person name="Sharon I."/>
            <person name="Castelle C.J."/>
            <person name="Probst A.J."/>
            <person name="Thomas B.C."/>
            <person name="Singh A."/>
            <person name="Wilkins M.J."/>
            <person name="Karaoz U."/>
            <person name="Brodie E.L."/>
            <person name="Williams K.H."/>
            <person name="Hubbard S.S."/>
            <person name="Banfield J.F."/>
        </authorList>
    </citation>
    <scope>NUCLEOTIDE SEQUENCE [LARGE SCALE GENOMIC DNA]</scope>
</reference>
<dbReference type="Pfam" id="PF00391">
    <property type="entry name" value="PEP-utilizers"/>
    <property type="match status" value="1"/>
</dbReference>
<dbReference type="InterPro" id="IPR006319">
    <property type="entry name" value="PEP_synth"/>
</dbReference>
<keyword evidence="2" id="KW-0547">Nucleotide-binding</keyword>
<dbReference type="PANTHER" id="PTHR43030:SF1">
    <property type="entry name" value="PHOSPHOENOLPYRUVATE SYNTHASE"/>
    <property type="match status" value="1"/>
</dbReference>
<organism evidence="5 6">
    <name type="scientific">Candidatus Magasanikbacteria bacterium RIFCSPLOWO2_12_FULL_43_12</name>
    <dbReference type="NCBI Taxonomy" id="1798692"/>
    <lineage>
        <taxon>Bacteria</taxon>
        <taxon>Candidatus Magasanikiibacteriota</taxon>
    </lineage>
</organism>
<dbReference type="InterPro" id="IPR036637">
    <property type="entry name" value="Phosphohistidine_dom_sf"/>
</dbReference>
<feature type="domain" description="PEP-utilising enzyme mobile" evidence="4">
    <location>
        <begin position="39"/>
        <end position="83"/>
    </location>
</feature>
<dbReference type="GO" id="GO:0008986">
    <property type="term" value="F:pyruvate, water dikinase activity"/>
    <property type="evidence" value="ECO:0007669"/>
    <property type="project" value="InterPro"/>
</dbReference>
<evidence type="ECO:0000259" key="4">
    <source>
        <dbReference type="Pfam" id="PF00391"/>
    </source>
</evidence>
<comment type="similarity">
    <text evidence="1">Belongs to the PEP-utilizing enzyme family.</text>
</comment>
<sequence>MIKFIYEKTKIHQGIRQRLLYNYGRSVVLCSLKRTLGYTYEGGQLCHAAIISRELKIPCIIGTKNASETYKNGDLIEVNADKGIVKKIKQNT</sequence>
<accession>A0A1F6MRI0</accession>
<gene>
    <name evidence="5" type="ORF">A3G00_02710</name>
</gene>
<comment type="caution">
    <text evidence="5">The sequence shown here is derived from an EMBL/GenBank/DDBJ whole genome shotgun (WGS) entry which is preliminary data.</text>
</comment>
<dbReference type="STRING" id="1798692.A3G00_02710"/>
<evidence type="ECO:0000256" key="3">
    <source>
        <dbReference type="ARBA" id="ARBA00022840"/>
    </source>
</evidence>
<dbReference type="InterPro" id="IPR008279">
    <property type="entry name" value="PEP-util_enz_mobile_dom"/>
</dbReference>
<dbReference type="GO" id="GO:0005524">
    <property type="term" value="F:ATP binding"/>
    <property type="evidence" value="ECO:0007669"/>
    <property type="project" value="UniProtKB-KW"/>
</dbReference>
<dbReference type="PANTHER" id="PTHR43030">
    <property type="entry name" value="PHOSPHOENOLPYRUVATE SYNTHASE"/>
    <property type="match status" value="1"/>
</dbReference>
<dbReference type="SUPFAM" id="SSF52009">
    <property type="entry name" value="Phosphohistidine domain"/>
    <property type="match status" value="1"/>
</dbReference>
<name>A0A1F6MRI0_9BACT</name>
<protein>
    <recommendedName>
        <fullName evidence="4">PEP-utilising enzyme mobile domain-containing protein</fullName>
    </recommendedName>
</protein>
<dbReference type="AlphaFoldDB" id="A0A1F6MRI0"/>
<evidence type="ECO:0000256" key="2">
    <source>
        <dbReference type="ARBA" id="ARBA00022741"/>
    </source>
</evidence>
<evidence type="ECO:0000256" key="1">
    <source>
        <dbReference type="ARBA" id="ARBA00007837"/>
    </source>
</evidence>
<dbReference type="Proteomes" id="UP000178347">
    <property type="component" value="Unassembled WGS sequence"/>
</dbReference>
<evidence type="ECO:0000313" key="5">
    <source>
        <dbReference type="EMBL" id="OGH74237.1"/>
    </source>
</evidence>